<evidence type="ECO:0000313" key="15">
    <source>
        <dbReference type="EMBL" id="RVW70432.1"/>
    </source>
</evidence>
<comment type="subcellular location">
    <subcellularLocation>
        <location evidence="2">Membrane</location>
        <topology evidence="2">Single-pass membrane protein</topology>
    </subcellularLocation>
</comment>
<evidence type="ECO:0000256" key="5">
    <source>
        <dbReference type="ARBA" id="ARBA00022692"/>
    </source>
</evidence>
<protein>
    <submittedName>
        <fullName evidence="15">Cytochrome P450 71A9</fullName>
    </submittedName>
</protein>
<sequence>MILHLILLALPLFLLFLVRNHRNNGRTPLPPGPPGLPFIGNLHQISKTAPHLYLWQLSKQYGSLMFLRLGFVPTLVVSSARMAKEVMKTHDLEFSGRPSLLGCNPFVIREDEVLETVKKISKFASASKLTNLSEILILLTSTIICRVAFGKRYDDEGCERSRFHELLGGVQTMSMAFFFSDHFPLMGWVDKLTGMIARLEKIFEELDLFCQEIIDEHLDPNRSKLEQEDITDVLLRLQKDRSSTVDLTWDHIKAMFVDIFVAGTDTSAATVVWAMTELMKNPIVMKKAQEELRNLIGKKGFVDEDDLQMLSYLKALVKETMRLHPAAPLLVPRETLEKCVIDGYEIAPKTLVFVNAWAIGRDPEFWENPEEFMPERFLGSSIDFKGLDYQLIPFGGGRRVCPGLLARSCDGGADTS</sequence>
<dbReference type="InterPro" id="IPR017972">
    <property type="entry name" value="Cyt_P450_CS"/>
</dbReference>
<evidence type="ECO:0000256" key="7">
    <source>
        <dbReference type="ARBA" id="ARBA00022989"/>
    </source>
</evidence>
<evidence type="ECO:0000313" key="16">
    <source>
        <dbReference type="Proteomes" id="UP000288805"/>
    </source>
</evidence>
<dbReference type="Pfam" id="PF00067">
    <property type="entry name" value="p450"/>
    <property type="match status" value="2"/>
</dbReference>
<evidence type="ECO:0000256" key="10">
    <source>
        <dbReference type="ARBA" id="ARBA00023033"/>
    </source>
</evidence>
<dbReference type="Gene3D" id="1.10.630.10">
    <property type="entry name" value="Cytochrome P450"/>
    <property type="match status" value="1"/>
</dbReference>
<keyword evidence="10 13" id="KW-0503">Monooxygenase</keyword>
<name>A0A438GDZ4_VITVI</name>
<dbReference type="GO" id="GO:0016020">
    <property type="term" value="C:membrane"/>
    <property type="evidence" value="ECO:0007669"/>
    <property type="project" value="UniProtKB-SubCell"/>
</dbReference>
<keyword evidence="5" id="KW-0812">Transmembrane</keyword>
<feature type="signal peptide" evidence="14">
    <location>
        <begin position="1"/>
        <end position="25"/>
    </location>
</feature>
<dbReference type="InterPro" id="IPR036396">
    <property type="entry name" value="Cyt_P450_sf"/>
</dbReference>
<dbReference type="PANTHER" id="PTHR47955:SF22">
    <property type="entry name" value="CYTOCHROME P450 83B1-LIKE"/>
    <property type="match status" value="1"/>
</dbReference>
<evidence type="ECO:0000256" key="6">
    <source>
        <dbReference type="ARBA" id="ARBA00022723"/>
    </source>
</evidence>
<keyword evidence="8 13" id="KW-0560">Oxidoreductase</keyword>
<evidence type="ECO:0000256" key="11">
    <source>
        <dbReference type="ARBA" id="ARBA00023136"/>
    </source>
</evidence>
<dbReference type="Proteomes" id="UP000288805">
    <property type="component" value="Unassembled WGS sequence"/>
</dbReference>
<evidence type="ECO:0000256" key="13">
    <source>
        <dbReference type="RuleBase" id="RU000461"/>
    </source>
</evidence>
<evidence type="ECO:0000256" key="3">
    <source>
        <dbReference type="ARBA" id="ARBA00010617"/>
    </source>
</evidence>
<evidence type="ECO:0000256" key="9">
    <source>
        <dbReference type="ARBA" id="ARBA00023004"/>
    </source>
</evidence>
<evidence type="ECO:0000256" key="2">
    <source>
        <dbReference type="ARBA" id="ARBA00004167"/>
    </source>
</evidence>
<feature type="binding site" description="axial binding residue" evidence="12">
    <location>
        <position position="401"/>
    </location>
    <ligand>
        <name>heme</name>
        <dbReference type="ChEBI" id="CHEBI:30413"/>
    </ligand>
    <ligandPart>
        <name>Fe</name>
        <dbReference type="ChEBI" id="CHEBI:18248"/>
    </ligandPart>
</feature>
<dbReference type="PRINTS" id="PR00385">
    <property type="entry name" value="P450"/>
</dbReference>
<keyword evidence="4 12" id="KW-0349">Heme</keyword>
<dbReference type="GO" id="GO:0005506">
    <property type="term" value="F:iron ion binding"/>
    <property type="evidence" value="ECO:0007669"/>
    <property type="project" value="InterPro"/>
</dbReference>
<evidence type="ECO:0000256" key="14">
    <source>
        <dbReference type="SAM" id="SignalP"/>
    </source>
</evidence>
<dbReference type="PRINTS" id="PR00463">
    <property type="entry name" value="EP450I"/>
</dbReference>
<keyword evidence="7" id="KW-1133">Transmembrane helix</keyword>
<dbReference type="GO" id="GO:0016705">
    <property type="term" value="F:oxidoreductase activity, acting on paired donors, with incorporation or reduction of molecular oxygen"/>
    <property type="evidence" value="ECO:0007669"/>
    <property type="project" value="InterPro"/>
</dbReference>
<dbReference type="PROSITE" id="PS00086">
    <property type="entry name" value="CYTOCHROME_P450"/>
    <property type="match status" value="1"/>
</dbReference>
<dbReference type="GO" id="GO:0004497">
    <property type="term" value="F:monooxygenase activity"/>
    <property type="evidence" value="ECO:0007669"/>
    <property type="project" value="UniProtKB-KW"/>
</dbReference>
<accession>A0A438GDZ4</accession>
<feature type="chain" id="PRO_5018997873" evidence="14">
    <location>
        <begin position="26"/>
        <end position="416"/>
    </location>
</feature>
<keyword evidence="9 12" id="KW-0408">Iron</keyword>
<evidence type="ECO:0000256" key="8">
    <source>
        <dbReference type="ARBA" id="ARBA00023002"/>
    </source>
</evidence>
<comment type="similarity">
    <text evidence="3 13">Belongs to the cytochrome P450 family.</text>
</comment>
<evidence type="ECO:0000256" key="1">
    <source>
        <dbReference type="ARBA" id="ARBA00001971"/>
    </source>
</evidence>
<dbReference type="SUPFAM" id="SSF48264">
    <property type="entry name" value="Cytochrome P450"/>
    <property type="match status" value="1"/>
</dbReference>
<dbReference type="EMBL" id="QGNW01000465">
    <property type="protein sequence ID" value="RVW70432.1"/>
    <property type="molecule type" value="Genomic_DNA"/>
</dbReference>
<dbReference type="PANTHER" id="PTHR47955">
    <property type="entry name" value="CYTOCHROME P450 FAMILY 71 PROTEIN"/>
    <property type="match status" value="1"/>
</dbReference>
<keyword evidence="6 12" id="KW-0479">Metal-binding</keyword>
<dbReference type="CDD" id="cd11072">
    <property type="entry name" value="CYP71-like"/>
    <property type="match status" value="1"/>
</dbReference>
<proteinExistence type="inferred from homology"/>
<dbReference type="InterPro" id="IPR002401">
    <property type="entry name" value="Cyt_P450_E_grp-I"/>
</dbReference>
<organism evidence="15 16">
    <name type="scientific">Vitis vinifera</name>
    <name type="common">Grape</name>
    <dbReference type="NCBI Taxonomy" id="29760"/>
    <lineage>
        <taxon>Eukaryota</taxon>
        <taxon>Viridiplantae</taxon>
        <taxon>Streptophyta</taxon>
        <taxon>Embryophyta</taxon>
        <taxon>Tracheophyta</taxon>
        <taxon>Spermatophyta</taxon>
        <taxon>Magnoliopsida</taxon>
        <taxon>eudicotyledons</taxon>
        <taxon>Gunneridae</taxon>
        <taxon>Pentapetalae</taxon>
        <taxon>rosids</taxon>
        <taxon>Vitales</taxon>
        <taxon>Vitaceae</taxon>
        <taxon>Viteae</taxon>
        <taxon>Vitis</taxon>
    </lineage>
</organism>
<reference evidence="15 16" key="1">
    <citation type="journal article" date="2018" name="PLoS Genet.">
        <title>Population sequencing reveals clonal diversity and ancestral inbreeding in the grapevine cultivar Chardonnay.</title>
        <authorList>
            <person name="Roach M.J."/>
            <person name="Johnson D.L."/>
            <person name="Bohlmann J."/>
            <person name="van Vuuren H.J."/>
            <person name="Jones S.J."/>
            <person name="Pretorius I.S."/>
            <person name="Schmidt S.A."/>
            <person name="Borneman A.R."/>
        </authorList>
    </citation>
    <scope>NUCLEOTIDE SEQUENCE [LARGE SCALE GENOMIC DNA]</scope>
    <source>
        <strain evidence="16">cv. Chardonnay</strain>
        <tissue evidence="15">Leaf</tissue>
    </source>
</reference>
<comment type="caution">
    <text evidence="15">The sequence shown here is derived from an EMBL/GenBank/DDBJ whole genome shotgun (WGS) entry which is preliminary data.</text>
</comment>
<comment type="cofactor">
    <cofactor evidence="1 12">
        <name>heme</name>
        <dbReference type="ChEBI" id="CHEBI:30413"/>
    </cofactor>
</comment>
<dbReference type="InterPro" id="IPR001128">
    <property type="entry name" value="Cyt_P450"/>
</dbReference>
<keyword evidence="14" id="KW-0732">Signal</keyword>
<dbReference type="FunFam" id="1.10.630.10:FF:000011">
    <property type="entry name" value="Cytochrome P450 83B1"/>
    <property type="match status" value="1"/>
</dbReference>
<evidence type="ECO:0000256" key="12">
    <source>
        <dbReference type="PIRSR" id="PIRSR602401-1"/>
    </source>
</evidence>
<dbReference type="GO" id="GO:0020037">
    <property type="term" value="F:heme binding"/>
    <property type="evidence" value="ECO:0007669"/>
    <property type="project" value="InterPro"/>
</dbReference>
<gene>
    <name evidence="15" type="primary">CYP71A9_3</name>
    <name evidence="15" type="ORF">CK203_056681</name>
</gene>
<evidence type="ECO:0000256" key="4">
    <source>
        <dbReference type="ARBA" id="ARBA00022617"/>
    </source>
</evidence>
<dbReference type="AlphaFoldDB" id="A0A438GDZ4"/>
<keyword evidence="11" id="KW-0472">Membrane</keyword>